<proteinExistence type="predicted"/>
<evidence type="ECO:0000313" key="1">
    <source>
        <dbReference type="EMBL" id="MEX0428635.1"/>
    </source>
</evidence>
<name>A0ABV3T315_9ACTN</name>
<dbReference type="GO" id="GO:0016787">
    <property type="term" value="F:hydrolase activity"/>
    <property type="evidence" value="ECO:0007669"/>
    <property type="project" value="UniProtKB-KW"/>
</dbReference>
<dbReference type="Gene3D" id="3.40.50.1820">
    <property type="entry name" value="alpha/beta hydrolase"/>
    <property type="match status" value="1"/>
</dbReference>
<dbReference type="InterPro" id="IPR029058">
    <property type="entry name" value="AB_hydrolase_fold"/>
</dbReference>
<protein>
    <submittedName>
        <fullName evidence="1">Alpha/beta fold hydrolase</fullName>
    </submittedName>
</protein>
<keyword evidence="1" id="KW-0378">Hydrolase</keyword>
<accession>A0ABV3T315</accession>
<dbReference type="RefSeq" id="WP_367994606.1">
    <property type="nucleotide sequence ID" value="NZ_JBFPJR010000023.1"/>
</dbReference>
<sequence>MSSALLRNTLGFGRLVPSRLSADESRPWIAAAYLTDPGVRRDIAAFAQGWRGDELVEVAPRLPSYRRPVLLCSAPEDRYFLISLGRRRLETFLDARLAEIPEEKTFLALDQPDQHPRDTEGRAPIRGPACPVARTGVLAR</sequence>
<dbReference type="EMBL" id="JBFPJR010000023">
    <property type="protein sequence ID" value="MEX0428635.1"/>
    <property type="molecule type" value="Genomic_DNA"/>
</dbReference>
<evidence type="ECO:0000313" key="2">
    <source>
        <dbReference type="Proteomes" id="UP001556631"/>
    </source>
</evidence>
<dbReference type="Proteomes" id="UP001556631">
    <property type="component" value="Unassembled WGS sequence"/>
</dbReference>
<gene>
    <name evidence="1" type="ORF">AB3X52_13475</name>
</gene>
<reference evidence="1 2" key="1">
    <citation type="submission" date="2024-07" db="EMBL/GenBank/DDBJ databases">
        <authorList>
            <person name="Lee S."/>
            <person name="Kang M."/>
        </authorList>
    </citation>
    <scope>NUCLEOTIDE SEQUENCE [LARGE SCALE GENOMIC DNA]</scope>
    <source>
        <strain evidence="1 2">DS6</strain>
    </source>
</reference>
<organism evidence="1 2">
    <name type="scientific">Nocardioides eburneus</name>
    <dbReference type="NCBI Taxonomy" id="3231482"/>
    <lineage>
        <taxon>Bacteria</taxon>
        <taxon>Bacillati</taxon>
        <taxon>Actinomycetota</taxon>
        <taxon>Actinomycetes</taxon>
        <taxon>Propionibacteriales</taxon>
        <taxon>Nocardioidaceae</taxon>
        <taxon>Nocardioides</taxon>
    </lineage>
</organism>
<comment type="caution">
    <text evidence="1">The sequence shown here is derived from an EMBL/GenBank/DDBJ whole genome shotgun (WGS) entry which is preliminary data.</text>
</comment>
<dbReference type="SUPFAM" id="SSF53474">
    <property type="entry name" value="alpha/beta-Hydrolases"/>
    <property type="match status" value="1"/>
</dbReference>
<keyword evidence="2" id="KW-1185">Reference proteome</keyword>